<evidence type="ECO:0000256" key="1">
    <source>
        <dbReference type="ARBA" id="ARBA00023002"/>
    </source>
</evidence>
<proteinExistence type="predicted"/>
<dbReference type="PROSITE" id="PS00062">
    <property type="entry name" value="ALDOKETO_REDUCTASE_2"/>
    <property type="match status" value="1"/>
</dbReference>
<dbReference type="InterPro" id="IPR023210">
    <property type="entry name" value="NADP_OxRdtase_dom"/>
</dbReference>
<keyword evidence="7" id="KW-1185">Reference proteome</keyword>
<dbReference type="EMBL" id="KV745030">
    <property type="protein sequence ID" value="OCK78958.1"/>
    <property type="molecule type" value="Genomic_DNA"/>
</dbReference>
<evidence type="ECO:0000256" key="3">
    <source>
        <dbReference type="PIRSR" id="PIRSR000097-2"/>
    </source>
</evidence>
<dbReference type="InterPro" id="IPR036812">
    <property type="entry name" value="NAD(P)_OxRdtase_dom_sf"/>
</dbReference>
<dbReference type="InterPro" id="IPR020471">
    <property type="entry name" value="AKR"/>
</dbReference>
<dbReference type="PIRSF" id="PIRSF000097">
    <property type="entry name" value="AKR"/>
    <property type="match status" value="1"/>
</dbReference>
<accession>A0A8E2E8C0</accession>
<dbReference type="InterPro" id="IPR018170">
    <property type="entry name" value="Aldo/ket_reductase_CS"/>
</dbReference>
<dbReference type="FunFam" id="3.20.20.100:FF:000002">
    <property type="entry name" value="2,5-diketo-D-gluconic acid reductase A"/>
    <property type="match status" value="1"/>
</dbReference>
<dbReference type="PANTHER" id="PTHR43827:SF13">
    <property type="entry name" value="ALDO_KETO REDUCTASE FAMILY PROTEIN"/>
    <property type="match status" value="1"/>
</dbReference>
<dbReference type="CDD" id="cd19071">
    <property type="entry name" value="AKR_AKR1-5-like"/>
    <property type="match status" value="1"/>
</dbReference>
<dbReference type="OrthoDB" id="416253at2759"/>
<evidence type="ECO:0000256" key="4">
    <source>
        <dbReference type="PIRSR" id="PIRSR000097-3"/>
    </source>
</evidence>
<dbReference type="SUPFAM" id="SSF51430">
    <property type="entry name" value="NAD(P)-linked oxidoreductase"/>
    <property type="match status" value="1"/>
</dbReference>
<dbReference type="AlphaFoldDB" id="A0A8E2E8C0"/>
<dbReference type="Gene3D" id="3.20.20.100">
    <property type="entry name" value="NADP-dependent oxidoreductase domain"/>
    <property type="match status" value="1"/>
</dbReference>
<organism evidence="6 7">
    <name type="scientific">Lepidopterella palustris CBS 459.81</name>
    <dbReference type="NCBI Taxonomy" id="1314670"/>
    <lineage>
        <taxon>Eukaryota</taxon>
        <taxon>Fungi</taxon>
        <taxon>Dikarya</taxon>
        <taxon>Ascomycota</taxon>
        <taxon>Pezizomycotina</taxon>
        <taxon>Dothideomycetes</taxon>
        <taxon>Pleosporomycetidae</taxon>
        <taxon>Mytilinidiales</taxon>
        <taxon>Argynnaceae</taxon>
        <taxon>Lepidopterella</taxon>
    </lineage>
</organism>
<feature type="site" description="Lowers pKa of active site Tyr" evidence="4">
    <location>
        <position position="70"/>
    </location>
</feature>
<feature type="active site" description="Proton donor" evidence="2">
    <location>
        <position position="45"/>
    </location>
</feature>
<sequence>MASNLTKRALSIALGTEKVSGSECVEYLQQGLAAGYRMIDTAQVYNNEEEIGQAVRSSSVPRENIFVINKISNGFKKNPSSLKEASDSAQASIDKLGLRYVDLFLIHQPGEDEDGMAVDARRVTWQALEGLVKEGKAKSIGVSNYTAEHILELRQFARIYPPRVNQLELHPWCQQRKLESFCRDQGIWIQAHCAIARNSQSSHPELCALAERYGKSTAQILIRYSLQKAWTPIVKSTNLAHLRANSQVYDFNISKDDMTLLDSWNKEKAGSIRS</sequence>
<dbReference type="GO" id="GO:0016616">
    <property type="term" value="F:oxidoreductase activity, acting on the CH-OH group of donors, NAD or NADP as acceptor"/>
    <property type="evidence" value="ECO:0007669"/>
    <property type="project" value="UniProtKB-ARBA"/>
</dbReference>
<evidence type="ECO:0000259" key="5">
    <source>
        <dbReference type="Pfam" id="PF00248"/>
    </source>
</evidence>
<dbReference type="Proteomes" id="UP000250266">
    <property type="component" value="Unassembled WGS sequence"/>
</dbReference>
<gene>
    <name evidence="6" type="ORF">K432DRAFT_394313</name>
</gene>
<evidence type="ECO:0000256" key="2">
    <source>
        <dbReference type="PIRSR" id="PIRSR000097-1"/>
    </source>
</evidence>
<evidence type="ECO:0000313" key="7">
    <source>
        <dbReference type="Proteomes" id="UP000250266"/>
    </source>
</evidence>
<keyword evidence="1" id="KW-0560">Oxidoreductase</keyword>
<dbReference type="PRINTS" id="PR00069">
    <property type="entry name" value="ALDKETRDTASE"/>
</dbReference>
<dbReference type="Pfam" id="PF00248">
    <property type="entry name" value="Aldo_ket_red"/>
    <property type="match status" value="1"/>
</dbReference>
<name>A0A8E2E8C0_9PEZI</name>
<reference evidence="6 7" key="1">
    <citation type="journal article" date="2016" name="Nat. Commun.">
        <title>Ectomycorrhizal ecology is imprinted in the genome of the dominant symbiotic fungus Cenococcum geophilum.</title>
        <authorList>
            <consortium name="DOE Joint Genome Institute"/>
            <person name="Peter M."/>
            <person name="Kohler A."/>
            <person name="Ohm R.A."/>
            <person name="Kuo A."/>
            <person name="Krutzmann J."/>
            <person name="Morin E."/>
            <person name="Arend M."/>
            <person name="Barry K.W."/>
            <person name="Binder M."/>
            <person name="Choi C."/>
            <person name="Clum A."/>
            <person name="Copeland A."/>
            <person name="Grisel N."/>
            <person name="Haridas S."/>
            <person name="Kipfer T."/>
            <person name="LaButti K."/>
            <person name="Lindquist E."/>
            <person name="Lipzen A."/>
            <person name="Maire R."/>
            <person name="Meier B."/>
            <person name="Mihaltcheva S."/>
            <person name="Molinier V."/>
            <person name="Murat C."/>
            <person name="Poggeler S."/>
            <person name="Quandt C.A."/>
            <person name="Sperisen C."/>
            <person name="Tritt A."/>
            <person name="Tisserant E."/>
            <person name="Crous P.W."/>
            <person name="Henrissat B."/>
            <person name="Nehls U."/>
            <person name="Egli S."/>
            <person name="Spatafora J.W."/>
            <person name="Grigoriev I.V."/>
            <person name="Martin F.M."/>
        </authorList>
    </citation>
    <scope>NUCLEOTIDE SEQUENCE [LARGE SCALE GENOMIC DNA]</scope>
    <source>
        <strain evidence="6 7">CBS 459.81</strain>
    </source>
</reference>
<dbReference type="PANTHER" id="PTHR43827">
    <property type="entry name" value="2,5-DIKETO-D-GLUCONIC ACID REDUCTASE"/>
    <property type="match status" value="1"/>
</dbReference>
<feature type="binding site" evidence="3">
    <location>
        <position position="107"/>
    </location>
    <ligand>
        <name>substrate</name>
    </ligand>
</feature>
<evidence type="ECO:0000313" key="6">
    <source>
        <dbReference type="EMBL" id="OCK78958.1"/>
    </source>
</evidence>
<feature type="domain" description="NADP-dependent oxidoreductase" evidence="5">
    <location>
        <begin position="15"/>
        <end position="265"/>
    </location>
</feature>
<protein>
    <submittedName>
        <fullName evidence="6">Putative aldo-keto reductase</fullName>
    </submittedName>
</protein>